<feature type="region of interest" description="Disordered" evidence="1">
    <location>
        <begin position="113"/>
        <end position="132"/>
    </location>
</feature>
<protein>
    <recommendedName>
        <fullName evidence="4">Gypsy-like retrotransposase</fullName>
    </recommendedName>
</protein>
<evidence type="ECO:0000313" key="2">
    <source>
        <dbReference type="EMBL" id="TYK25946.1"/>
    </source>
</evidence>
<proteinExistence type="predicted"/>
<dbReference type="EMBL" id="SSTD01003632">
    <property type="protein sequence ID" value="TYK25946.1"/>
    <property type="molecule type" value="Genomic_DNA"/>
</dbReference>
<feature type="compositionally biased region" description="Acidic residues" evidence="1">
    <location>
        <begin position="113"/>
        <end position="125"/>
    </location>
</feature>
<evidence type="ECO:0000313" key="3">
    <source>
        <dbReference type="Proteomes" id="UP000321947"/>
    </source>
</evidence>
<evidence type="ECO:0000256" key="1">
    <source>
        <dbReference type="SAM" id="MobiDB-lite"/>
    </source>
</evidence>
<sequence length="167" mass="18763">MKDGFDHKTYKLMVKACYDFTAHTEFKSLKIHEQPELSSTQKKLLQEEHVIPVSRKGLGYKSPESICITRKGKEKVVNSNRITIEEVNSMEEKEGSERGEGEISCHHITIIEESEIETPEEDAEDGGQSTVGKLKEVNLGTIEEPRATFISTSISSEDKGKYMSLPT</sequence>
<organism evidence="2 3">
    <name type="scientific">Cucumis melo var. makuwa</name>
    <name type="common">Oriental melon</name>
    <dbReference type="NCBI Taxonomy" id="1194695"/>
    <lineage>
        <taxon>Eukaryota</taxon>
        <taxon>Viridiplantae</taxon>
        <taxon>Streptophyta</taxon>
        <taxon>Embryophyta</taxon>
        <taxon>Tracheophyta</taxon>
        <taxon>Spermatophyta</taxon>
        <taxon>Magnoliopsida</taxon>
        <taxon>eudicotyledons</taxon>
        <taxon>Gunneridae</taxon>
        <taxon>Pentapetalae</taxon>
        <taxon>rosids</taxon>
        <taxon>fabids</taxon>
        <taxon>Cucurbitales</taxon>
        <taxon>Cucurbitaceae</taxon>
        <taxon>Benincaseae</taxon>
        <taxon>Cucumis</taxon>
    </lineage>
</organism>
<evidence type="ECO:0008006" key="4">
    <source>
        <dbReference type="Google" id="ProtNLM"/>
    </source>
</evidence>
<comment type="caution">
    <text evidence="2">The sequence shown here is derived from an EMBL/GenBank/DDBJ whole genome shotgun (WGS) entry which is preliminary data.</text>
</comment>
<gene>
    <name evidence="2" type="ORF">E5676_scaffold1441G00060</name>
</gene>
<name>A0A5D3DQK3_CUCMM</name>
<reference evidence="2 3" key="1">
    <citation type="submission" date="2019-08" db="EMBL/GenBank/DDBJ databases">
        <title>Draft genome sequences of two oriental melons (Cucumis melo L. var makuwa).</title>
        <authorList>
            <person name="Kwon S.-Y."/>
        </authorList>
    </citation>
    <scope>NUCLEOTIDE SEQUENCE [LARGE SCALE GENOMIC DNA]</scope>
    <source>
        <strain evidence="3">cv. Chang Bougi</strain>
        <tissue evidence="2">Leaf</tissue>
    </source>
</reference>
<accession>A0A5D3DQK3</accession>
<dbReference type="AlphaFoldDB" id="A0A5D3DQK3"/>
<dbReference type="Proteomes" id="UP000321947">
    <property type="component" value="Unassembled WGS sequence"/>
</dbReference>